<proteinExistence type="predicted"/>
<evidence type="ECO:0000313" key="2">
    <source>
        <dbReference type="Proteomes" id="UP000285768"/>
    </source>
</evidence>
<keyword evidence="2" id="KW-1185">Reference proteome</keyword>
<evidence type="ECO:0000313" key="1">
    <source>
        <dbReference type="EMBL" id="QAB17664.1"/>
    </source>
</evidence>
<dbReference type="InterPro" id="IPR016024">
    <property type="entry name" value="ARM-type_fold"/>
</dbReference>
<gene>
    <name evidence="1" type="ORF">Leucomu_06770</name>
</gene>
<protein>
    <submittedName>
        <fullName evidence="1">DNA alkylation repair protein</fullName>
    </submittedName>
</protein>
<organism evidence="1 2">
    <name type="scientific">Leucobacter muris</name>
    <dbReference type="NCBI Taxonomy" id="1935379"/>
    <lineage>
        <taxon>Bacteria</taxon>
        <taxon>Bacillati</taxon>
        <taxon>Actinomycetota</taxon>
        <taxon>Actinomycetes</taxon>
        <taxon>Micrococcales</taxon>
        <taxon>Microbacteriaceae</taxon>
        <taxon>Leucobacter</taxon>
    </lineage>
</organism>
<dbReference type="EMBL" id="CP035037">
    <property type="protein sequence ID" value="QAB17664.1"/>
    <property type="molecule type" value="Genomic_DNA"/>
</dbReference>
<dbReference type="Gene3D" id="1.25.40.290">
    <property type="entry name" value="ARM repeat domains"/>
    <property type="match status" value="1"/>
</dbReference>
<accession>A0ABX5QFD3</accession>
<dbReference type="Proteomes" id="UP000285768">
    <property type="component" value="Chromosome"/>
</dbReference>
<name>A0ABX5QFD3_9MICO</name>
<sequence>MSMTDELLGDESVGSLLGALQDAAPGRRFEATREAAAGLSALTLSRRARSLADGILLDLPGDHAELARVVRAAIEHPGFDGWALWPVGLASARRAVAERTESAFDDSLEVLRQLTKRFTSEFAIRPLLLHDLDRGLDRMASWTTDPDWRVRRLATEGSRPLLPWAERLPALVADPSPTRVILDALHDDAEESVRRSVANHVNDHSRGHAAFAVEVVRGWRDAGGDHLERVSRHALRTLVKRGDAGALELLGFPPALVEVSPLEVSPVRVEAGGAVAFEAEVENTGADPARLVIDYALFFPGARGEERSKVFKIAQRTLGPGERTVVRASHSFRAITTRRYYPGRYGVALQINGVAHPRTGFELG</sequence>
<dbReference type="SUPFAM" id="SSF48371">
    <property type="entry name" value="ARM repeat"/>
    <property type="match status" value="1"/>
</dbReference>
<dbReference type="RefSeq" id="WP_128386743.1">
    <property type="nucleotide sequence ID" value="NZ_CP035037.1"/>
</dbReference>
<reference evidence="1 2" key="1">
    <citation type="submission" date="2019-01" db="EMBL/GenBank/DDBJ databases">
        <title>Leucobacter muris sp. nov. isolated from the nose of a laboratory mouse.</title>
        <authorList>
            <person name="Benga L."/>
            <person name="Sproeer C."/>
            <person name="Schumann P."/>
            <person name="Verbarg S."/>
            <person name="Bunk B."/>
            <person name="Engelhardt E."/>
            <person name="Benten P.M."/>
            <person name="Sager M."/>
        </authorList>
    </citation>
    <scope>NUCLEOTIDE SEQUENCE [LARGE SCALE GENOMIC DNA]</scope>
    <source>
        <strain evidence="1 2">DSM 101948</strain>
    </source>
</reference>